<proteinExistence type="predicted"/>
<dbReference type="EMBL" id="CP053069">
    <property type="protein sequence ID" value="QJR12148.1"/>
    <property type="molecule type" value="Genomic_DNA"/>
</dbReference>
<feature type="signal peptide" evidence="6">
    <location>
        <begin position="1"/>
        <end position="31"/>
    </location>
</feature>
<evidence type="ECO:0000256" key="6">
    <source>
        <dbReference type="SAM" id="SignalP"/>
    </source>
</evidence>
<reference evidence="9 10" key="1">
    <citation type="submission" date="2020-04" db="EMBL/GenBank/DDBJ databases">
        <title>Usitatibacter rugosus gen. nov., sp. nov. and Usitatibacter palustris sp. nov., novel members of Usitatibacteraceae fam. nov. within the order Nitrosomonadales isolated from soil.</title>
        <authorList>
            <person name="Huber K.J."/>
            <person name="Neumann-Schaal M."/>
            <person name="Geppert A."/>
            <person name="Luckner M."/>
            <person name="Wanner G."/>
            <person name="Overmann J."/>
        </authorList>
    </citation>
    <scope>NUCLEOTIDE SEQUENCE [LARGE SCALE GENOMIC DNA]</scope>
    <source>
        <strain evidence="9 10">0125_3</strain>
    </source>
</reference>
<evidence type="ECO:0000256" key="4">
    <source>
        <dbReference type="ARBA" id="ARBA00023069"/>
    </source>
</evidence>
<feature type="chain" id="PRO_5026651701" evidence="6">
    <location>
        <begin position="32"/>
        <end position="903"/>
    </location>
</feature>
<accession>A0A6M4GZ21</accession>
<dbReference type="SUPFAM" id="SSF51126">
    <property type="entry name" value="Pectin lyase-like"/>
    <property type="match status" value="1"/>
</dbReference>
<dbReference type="PANTHER" id="PTHR46127">
    <property type="entry name" value="CILIA- AND FLAGELLA-ASSOCIATED PROTEIN 65"/>
    <property type="match status" value="1"/>
</dbReference>
<evidence type="ECO:0000256" key="3">
    <source>
        <dbReference type="ARBA" id="ARBA00022490"/>
    </source>
</evidence>
<dbReference type="NCBIfam" id="NF012200">
    <property type="entry name" value="choice_anch_D"/>
    <property type="match status" value="4"/>
</dbReference>
<dbReference type="InterPro" id="IPR013783">
    <property type="entry name" value="Ig-like_fold"/>
</dbReference>
<feature type="domain" description="HYDIN/VesB/CFA65-like Ig-like" evidence="8">
    <location>
        <begin position="804"/>
        <end position="880"/>
    </location>
</feature>
<protein>
    <submittedName>
        <fullName evidence="9">Uncharacterized protein</fullName>
    </submittedName>
</protein>
<evidence type="ECO:0000313" key="9">
    <source>
        <dbReference type="EMBL" id="QJR12148.1"/>
    </source>
</evidence>
<evidence type="ECO:0000256" key="2">
    <source>
        <dbReference type="ARBA" id="ARBA00004496"/>
    </source>
</evidence>
<dbReference type="Pfam" id="PF13229">
    <property type="entry name" value="Beta_helix"/>
    <property type="match status" value="1"/>
</dbReference>
<dbReference type="Gene3D" id="2.60.40.10">
    <property type="entry name" value="Immunoglobulins"/>
    <property type="match status" value="4"/>
</dbReference>
<dbReference type="Pfam" id="PF22544">
    <property type="entry name" value="HYDIN_VesB_CFA65-like_Ig"/>
    <property type="match status" value="2"/>
</dbReference>
<sequence>MLRTAPTCPTPKSFRLAPLVVALAAALPAAAATFTVTSTADSGAGTLRQAIMDANAACSTGGASHVITFPGSGPFFMNLNSPLPTIQCAATGQPLSMTIDGTSRATWTANNSSSGWNANAEIQIDGFNATFGGCGIGAFLYGGTLTVTGVRMTNWLYGGNAICASLGPLVVKGSLISGNSNGISLASGFTNTIGGGTADRNVIIANSTYGISGSTAGGSITNNLIGIAVDGVTSAGNGRGINVGSTGAFTISGNYIGNNSLGGMQVTGGPMTITGNKIGNDTSGNAAPNGASGIRINSVSPISITGNVISHNSTAGIEISAGTGVSISQNSIYAEPYGIMLGYGGAINDAGDVDSGPNTLQNWPQINGVTTDGANTQVSYSFTSAAGTFILEFFDNPSPVNSEGKTFVGSKTVTVPAGVSNATHIIPGIFNNISATARNSATGDTSEFSFSEAVIPVPAVTVNPTAVNFGNVPVGSSSAPRTITYTSSGAGDWEPYYAELNDSPTCYGGTIAYGGAFMLTSDCDFEMGYSPGNGCSVTATFAPSALGPYSAYLCIFDNSDNGFSSVSLAGNSVVPPTLTLLPSAYDFGGVSVRTTSPPARFILRNPGSTPVDFTTSVNPPFAIDAAGTSCRSPINPGTSCNISATFTPPSQGSFSEPLAVTPSAGTTAYSQLMGSGVVGPNFAVPNSIEFVYALGNDPTLHELRLTNTGTAPLTFDNITVAGPGFTLQNPCPSTLAPDESCVLTLGFTSATTGQVEGSLTINSNAPGGQRVVRLFGLSQTRPVPLIDVSPREMSYGARAFGTVSPSQRITIRNVGGAPAIINSIVPSPDYVIVSTTCTTTLAPLTSCTADVSLQALSYGQRRGTVVVIANDERSPHSVSLLGTSCRGSGLILGRLGITTGCQP</sequence>
<dbReference type="InterPro" id="IPR053879">
    <property type="entry name" value="HYDIN_VesB_CFA65-like_Ig"/>
</dbReference>
<dbReference type="PANTHER" id="PTHR46127:SF1">
    <property type="entry name" value="CILIA- AND FLAGELLA-ASSOCIATED PROTEIN 65"/>
    <property type="match status" value="1"/>
</dbReference>
<evidence type="ECO:0000256" key="5">
    <source>
        <dbReference type="ARBA" id="ARBA00023273"/>
    </source>
</evidence>
<dbReference type="InterPro" id="IPR006626">
    <property type="entry name" value="PbH1"/>
</dbReference>
<dbReference type="Gene3D" id="2.160.20.10">
    <property type="entry name" value="Single-stranded right-handed beta-helix, Pectin lyase-like"/>
    <property type="match status" value="1"/>
</dbReference>
<feature type="domain" description="HYDIN/VesB/CFA65-like Ig-like" evidence="8">
    <location>
        <begin position="700"/>
        <end position="770"/>
    </location>
</feature>
<evidence type="ECO:0000256" key="1">
    <source>
        <dbReference type="ARBA" id="ARBA00004138"/>
    </source>
</evidence>
<dbReference type="InterPro" id="IPR039448">
    <property type="entry name" value="Beta_helix"/>
</dbReference>
<name>A0A6M4GZ21_9PROT</name>
<gene>
    <name evidence="9" type="ORF">DSM104443_03233</name>
</gene>
<dbReference type="SMART" id="SM00710">
    <property type="entry name" value="PbH1"/>
    <property type="match status" value="8"/>
</dbReference>
<dbReference type="InterPro" id="IPR052614">
    <property type="entry name" value="CFAP65"/>
</dbReference>
<keyword evidence="6" id="KW-0732">Signal</keyword>
<dbReference type="AlphaFoldDB" id="A0A6M4GZ21"/>
<feature type="domain" description="Right handed beta helix" evidence="7">
    <location>
        <begin position="199"/>
        <end position="346"/>
    </location>
</feature>
<keyword evidence="5" id="KW-0966">Cell projection</keyword>
<evidence type="ECO:0000259" key="7">
    <source>
        <dbReference type="Pfam" id="PF13229"/>
    </source>
</evidence>
<dbReference type="Proteomes" id="UP000501534">
    <property type="component" value="Chromosome"/>
</dbReference>
<dbReference type="InterPro" id="IPR011050">
    <property type="entry name" value="Pectin_lyase_fold/virulence"/>
</dbReference>
<evidence type="ECO:0000259" key="8">
    <source>
        <dbReference type="Pfam" id="PF22544"/>
    </source>
</evidence>
<dbReference type="GO" id="GO:0005737">
    <property type="term" value="C:cytoplasm"/>
    <property type="evidence" value="ECO:0007669"/>
    <property type="project" value="UniProtKB-SubCell"/>
</dbReference>
<comment type="subcellular location">
    <subcellularLocation>
        <location evidence="1">Cell projection</location>
        <location evidence="1">Cilium</location>
    </subcellularLocation>
    <subcellularLocation>
        <location evidence="2">Cytoplasm</location>
    </subcellularLocation>
</comment>
<dbReference type="KEGG" id="uru:DSM104443_03233"/>
<dbReference type="RefSeq" id="WP_171094091.1">
    <property type="nucleotide sequence ID" value="NZ_CP053069.1"/>
</dbReference>
<organism evidence="9 10">
    <name type="scientific">Usitatibacter rugosus</name>
    <dbReference type="NCBI Taxonomy" id="2732067"/>
    <lineage>
        <taxon>Bacteria</taxon>
        <taxon>Pseudomonadati</taxon>
        <taxon>Pseudomonadota</taxon>
        <taxon>Betaproteobacteria</taxon>
        <taxon>Nitrosomonadales</taxon>
        <taxon>Usitatibacteraceae</taxon>
        <taxon>Usitatibacter</taxon>
    </lineage>
</organism>
<evidence type="ECO:0000313" key="10">
    <source>
        <dbReference type="Proteomes" id="UP000501534"/>
    </source>
</evidence>
<keyword evidence="4" id="KW-0969">Cilium</keyword>
<dbReference type="InterPro" id="IPR012334">
    <property type="entry name" value="Pectin_lyas_fold"/>
</dbReference>
<keyword evidence="3" id="KW-0963">Cytoplasm</keyword>
<keyword evidence="10" id="KW-1185">Reference proteome</keyword>